<dbReference type="Proteomes" id="UP000241107">
    <property type="component" value="Unassembled WGS sequence"/>
</dbReference>
<keyword evidence="7" id="KW-0539">Nucleus</keyword>
<dbReference type="Gene3D" id="3.40.50.300">
    <property type="entry name" value="P-loop containing nucleotide triphosphate hydrolases"/>
    <property type="match status" value="2"/>
</dbReference>
<dbReference type="SUPFAM" id="SSF57701">
    <property type="entry name" value="Zn2/Cys6 DNA-binding domain"/>
    <property type="match status" value="1"/>
</dbReference>
<dbReference type="InterPro" id="IPR047187">
    <property type="entry name" value="SF1_C_Upf1"/>
</dbReference>
<dbReference type="RefSeq" id="XP_024716185.1">
    <property type="nucleotide sequence ID" value="XM_024856586.1"/>
</dbReference>
<gene>
    <name evidence="11" type="ORF">C7M61_001169</name>
</gene>
<reference evidence="11 12" key="1">
    <citation type="submission" date="2018-03" db="EMBL/GenBank/DDBJ databases">
        <title>Candida pseudohaemulonii genome assembly and annotation.</title>
        <authorList>
            <person name="Munoz J.F."/>
            <person name="Gade L.G."/>
            <person name="Chow N.A."/>
            <person name="Litvintseva A.P."/>
            <person name="Loparev V.N."/>
            <person name="Cuomo C.A."/>
        </authorList>
    </citation>
    <scope>NUCLEOTIDE SEQUENCE [LARGE SCALE GENOMIC DNA]</scope>
    <source>
        <strain evidence="11 12">B12108</strain>
    </source>
</reference>
<dbReference type="PANTHER" id="PTHR10887">
    <property type="entry name" value="DNA2/NAM7 HELICASE FAMILY"/>
    <property type="match status" value="1"/>
</dbReference>
<feature type="compositionally biased region" description="Polar residues" evidence="9">
    <location>
        <begin position="1996"/>
        <end position="2007"/>
    </location>
</feature>
<organism evidence="11 12">
    <name type="scientific">Candidozyma pseudohaemuli</name>
    <dbReference type="NCBI Taxonomy" id="418784"/>
    <lineage>
        <taxon>Eukaryota</taxon>
        <taxon>Fungi</taxon>
        <taxon>Dikarya</taxon>
        <taxon>Ascomycota</taxon>
        <taxon>Saccharomycotina</taxon>
        <taxon>Pichiomycetes</taxon>
        <taxon>Metschnikowiaceae</taxon>
        <taxon>Candidozyma</taxon>
    </lineage>
</organism>
<keyword evidence="3" id="KW-0547">Nucleotide-binding</keyword>
<feature type="compositionally biased region" description="Polar residues" evidence="9">
    <location>
        <begin position="214"/>
        <end position="231"/>
    </location>
</feature>
<dbReference type="FunFam" id="3.40.50.300:FF:000326">
    <property type="entry name" value="P-loop containing nucleoside triphosphate hydrolase"/>
    <property type="match status" value="1"/>
</dbReference>
<dbReference type="EMBL" id="PYFQ01000001">
    <property type="protein sequence ID" value="PSK41486.1"/>
    <property type="molecule type" value="Genomic_DNA"/>
</dbReference>
<dbReference type="CDD" id="cd00067">
    <property type="entry name" value="GAL4"/>
    <property type="match status" value="1"/>
</dbReference>
<dbReference type="GO" id="GO:0001147">
    <property type="term" value="F:transcription termination site sequence-specific DNA binding"/>
    <property type="evidence" value="ECO:0007669"/>
    <property type="project" value="TreeGrafter"/>
</dbReference>
<dbReference type="Pfam" id="PF13087">
    <property type="entry name" value="AAA_12"/>
    <property type="match status" value="1"/>
</dbReference>
<dbReference type="GO" id="GO:0003678">
    <property type="term" value="F:DNA helicase activity"/>
    <property type="evidence" value="ECO:0007669"/>
    <property type="project" value="UniProtKB-ARBA"/>
</dbReference>
<accession>A0A2P7YZT8</accession>
<dbReference type="PROSITE" id="PS50048">
    <property type="entry name" value="ZN2_CY6_FUNGAL_2"/>
    <property type="match status" value="1"/>
</dbReference>
<feature type="compositionally biased region" description="Polar residues" evidence="9">
    <location>
        <begin position="2561"/>
        <end position="2578"/>
    </location>
</feature>
<evidence type="ECO:0000256" key="9">
    <source>
        <dbReference type="SAM" id="MobiDB-lite"/>
    </source>
</evidence>
<dbReference type="Pfam" id="PF00172">
    <property type="entry name" value="Zn_clus"/>
    <property type="match status" value="1"/>
</dbReference>
<dbReference type="GO" id="GO:0016604">
    <property type="term" value="C:nuclear body"/>
    <property type="evidence" value="ECO:0007669"/>
    <property type="project" value="TreeGrafter"/>
</dbReference>
<evidence type="ECO:0000256" key="8">
    <source>
        <dbReference type="SAM" id="Coils"/>
    </source>
</evidence>
<keyword evidence="12" id="KW-1185">Reference proteome</keyword>
<evidence type="ECO:0000256" key="3">
    <source>
        <dbReference type="ARBA" id="ARBA00022741"/>
    </source>
</evidence>
<dbReference type="CDD" id="cd21408">
    <property type="entry name" value="1B_Sen1p-like"/>
    <property type="match status" value="1"/>
</dbReference>
<dbReference type="STRING" id="418784.A0A2P7YZT8"/>
<dbReference type="CDD" id="cd18808">
    <property type="entry name" value="SF1_C_Upf1"/>
    <property type="match status" value="1"/>
</dbReference>
<evidence type="ECO:0000256" key="2">
    <source>
        <dbReference type="ARBA" id="ARBA00007913"/>
    </source>
</evidence>
<feature type="region of interest" description="Disordered" evidence="9">
    <location>
        <begin position="213"/>
        <end position="233"/>
    </location>
</feature>
<dbReference type="InterPro" id="IPR045055">
    <property type="entry name" value="DNA2/NAM7-like"/>
</dbReference>
<protein>
    <recommendedName>
        <fullName evidence="10">Zn(2)-C6 fungal-type domain-containing protein</fullName>
    </recommendedName>
</protein>
<evidence type="ECO:0000256" key="1">
    <source>
        <dbReference type="ARBA" id="ARBA00004123"/>
    </source>
</evidence>
<dbReference type="InterPro" id="IPR041679">
    <property type="entry name" value="DNA2/NAM7-like_C"/>
</dbReference>
<feature type="region of interest" description="Disordered" evidence="9">
    <location>
        <begin position="2466"/>
        <end position="2637"/>
    </location>
</feature>
<dbReference type="SUPFAM" id="SSF52540">
    <property type="entry name" value="P-loop containing nucleoside triphosphate hydrolases"/>
    <property type="match status" value="1"/>
</dbReference>
<keyword evidence="4" id="KW-0378">Hydrolase</keyword>
<dbReference type="GO" id="GO:0016787">
    <property type="term" value="F:hydrolase activity"/>
    <property type="evidence" value="ECO:0007669"/>
    <property type="project" value="UniProtKB-KW"/>
</dbReference>
<evidence type="ECO:0000259" key="10">
    <source>
        <dbReference type="PROSITE" id="PS50048"/>
    </source>
</evidence>
<name>A0A2P7YZT8_9ASCO</name>
<dbReference type="GO" id="GO:0006369">
    <property type="term" value="P:termination of RNA polymerase II transcription"/>
    <property type="evidence" value="ECO:0007669"/>
    <property type="project" value="TreeGrafter"/>
</dbReference>
<feature type="region of interest" description="Disordered" evidence="9">
    <location>
        <begin position="1994"/>
        <end position="2014"/>
    </location>
</feature>
<dbReference type="InterPro" id="IPR024481">
    <property type="entry name" value="Helicase_Sen1_N"/>
</dbReference>
<feature type="coiled-coil region" evidence="8">
    <location>
        <begin position="2116"/>
        <end position="2143"/>
    </location>
</feature>
<keyword evidence="8" id="KW-0175">Coiled coil</keyword>
<dbReference type="InterPro" id="IPR027417">
    <property type="entry name" value="P-loop_NTPase"/>
</dbReference>
<dbReference type="PANTHER" id="PTHR10887:SF495">
    <property type="entry name" value="HELICASE SENATAXIN ISOFORM X1-RELATED"/>
    <property type="match status" value="1"/>
</dbReference>
<dbReference type="InterPro" id="IPR056474">
    <property type="entry name" value="SEN1_barrel"/>
</dbReference>
<dbReference type="Gene3D" id="4.10.240.10">
    <property type="entry name" value="Zn(2)-C6 fungal-type DNA-binding domain"/>
    <property type="match status" value="1"/>
</dbReference>
<dbReference type="FunFam" id="3.40.50.300:FF:001152">
    <property type="entry name" value="tRNA-splicing endonuclease, putative"/>
    <property type="match status" value="1"/>
</dbReference>
<dbReference type="GO" id="GO:0005524">
    <property type="term" value="F:ATP binding"/>
    <property type="evidence" value="ECO:0007669"/>
    <property type="project" value="UniProtKB-KW"/>
</dbReference>
<dbReference type="GO" id="GO:0005694">
    <property type="term" value="C:chromosome"/>
    <property type="evidence" value="ECO:0007669"/>
    <property type="project" value="UniProtKB-ARBA"/>
</dbReference>
<dbReference type="InterPro" id="IPR041677">
    <property type="entry name" value="DNA2/NAM7_AAA_11"/>
</dbReference>
<feature type="compositionally biased region" description="Basic and acidic residues" evidence="9">
    <location>
        <begin position="2583"/>
        <end position="2593"/>
    </location>
</feature>
<comment type="similarity">
    <text evidence="2">Belongs to the DNA2/NAM7 helicase family.</text>
</comment>
<keyword evidence="5" id="KW-0347">Helicase</keyword>
<evidence type="ECO:0000313" key="12">
    <source>
        <dbReference type="Proteomes" id="UP000241107"/>
    </source>
</evidence>
<dbReference type="InterPro" id="IPR036864">
    <property type="entry name" value="Zn2-C6_fun-type_DNA-bd_sf"/>
</dbReference>
<comment type="caution">
    <text evidence="11">The sequence shown here is derived from an EMBL/GenBank/DDBJ whole genome shotgun (WGS) entry which is preliminary data.</text>
</comment>
<evidence type="ECO:0000256" key="5">
    <source>
        <dbReference type="ARBA" id="ARBA00022806"/>
    </source>
</evidence>
<keyword evidence="6" id="KW-0067">ATP-binding</keyword>
<feature type="domain" description="Zn(2)-C6 fungal-type" evidence="10">
    <location>
        <begin position="15"/>
        <end position="45"/>
    </location>
</feature>
<dbReference type="InterPro" id="IPR021858">
    <property type="entry name" value="Fun_TF"/>
</dbReference>
<dbReference type="VEuPathDB" id="FungiDB:C7M61_001169"/>
<dbReference type="Pfam" id="PF13086">
    <property type="entry name" value="AAA_11"/>
    <property type="match status" value="1"/>
</dbReference>
<dbReference type="PROSITE" id="PS00463">
    <property type="entry name" value="ZN2_CY6_FUNGAL_1"/>
    <property type="match status" value="1"/>
</dbReference>
<evidence type="ECO:0000313" key="11">
    <source>
        <dbReference type="EMBL" id="PSK41486.1"/>
    </source>
</evidence>
<dbReference type="Pfam" id="PF23576">
    <property type="entry name" value="SEN1_barrel"/>
    <property type="match status" value="1"/>
</dbReference>
<evidence type="ECO:0000256" key="7">
    <source>
        <dbReference type="ARBA" id="ARBA00023242"/>
    </source>
</evidence>
<evidence type="ECO:0000256" key="4">
    <source>
        <dbReference type="ARBA" id="ARBA00022801"/>
    </source>
</evidence>
<dbReference type="OrthoDB" id="6513042at2759"/>
<comment type="subcellular location">
    <subcellularLocation>
        <location evidence="1">Nucleus</location>
    </subcellularLocation>
</comment>
<dbReference type="GeneID" id="36564560"/>
<dbReference type="Pfam" id="PF11951">
    <property type="entry name" value="Fungal_trans_2"/>
    <property type="match status" value="1"/>
</dbReference>
<evidence type="ECO:0000256" key="6">
    <source>
        <dbReference type="ARBA" id="ARBA00022840"/>
    </source>
</evidence>
<dbReference type="GO" id="GO:0008270">
    <property type="term" value="F:zinc ion binding"/>
    <property type="evidence" value="ECO:0007669"/>
    <property type="project" value="InterPro"/>
</dbReference>
<sequence length="2637" mass="295063">MPETTKKRIKRSRLGCHRCKKLKIKCSEDRPTCVACAKAKVSCDYSLKLTWGGRPYKNVERRKASQIKAPSHLGGGTNPGEITFVASSFEGKTESDQLALVSEEPASPSVASGQIKFEEDETAVNMAPSVSNASTNISTNMSTNMSQTLSGSYAINSEKTLPNHLPRFSPLHYTVSPDRNLDHIGSPANSTPLLITGIIDSFSHDIAELERQNESYVRSSHSGSPKSNPAWSPTALIKSPSMGSVSPMSPITPNSDPLLRYHSLLNHTSPSEPHQALHTLYSIPPQLTPLPDLLLKVPCYRQLLNFWVEVASNELVPAPSHLYTDNPFKVLVPQMAMRYPGVLTTVLAFAARWRGVLTNDLEDATELVDQLLNRSCNELLKQLQSEEEATSDGALLTALLLSCYEVVNSNDFDKHRTHTIGASQIVLARSAAKEAHQSSPSSDDSDNSDRSLSMVYHRDESNTAFFLTRWFFYVDVLGALSATRGQDKYLRAYRNNPCYVPVAANNLALNDVQNLDLRNDIDFFMGFDSRIIPHLINIALLIREVEKAEEASNDEVPQLPVWIVTEALELKHKFTQAHEAGEIRRQALTERNIDTTLKQDSRTDKHKGIDKLLAHDNTLRASNKLFFYMGMINLYRRILKIPRLSPIVQQIANDMADVLRFGIEPRSSAELCTIFCHFCAGCELLDPERRQQIYERHLWMAQSGNNNASKNSVAGLKIIMDLPSFRDELIRDIEKSHLEPGSSELQSSVLMRCMKFLQLDYTENECDLFSLPTIQPIAGHALIMFSFPGKTNSVVENRLARSIISSKENARGFYKCLSELRYRFVVLRHIPVAQVNQFLSIINKWIANRLKQKLQDGFDEMLAFECLQNPTILRDDADLLKETVSYYTKPDLKAPDVLTPASIMLFVSDDLVVRNVGQKLISAAVNSEPDPQVVDEFHFQLYRVQDAKHYTPEFSERFWLMAVHCLSPLDATHIERFAVPKDLEQLSQFTQIRLFPLARVLLNNILAQMETTLPILLRLLTILLRAFKVDFYKLSDGLYYRNFTDAILQSPVHSRLLQKAKASNDAKSLVDLSSWAIPFIESLAGAQKLAAAVTLCDYYVVQDIQCLNPWRLLLLSFDSTTLAQCRNEPLGFLRLSDARKLVSRHAKSIVSTAKNPSGSFASSATELIKLSLSYDIMFTAHNSLQLQKKEIPTLLDIDSSLWEALLDTPFKLQEMLSALLQSLNDVISIIIFKPRKNGSPDKDLESAINMHNRDTRKLCTNISAILEKLALADPELMLAVLQNAASLMAMWSCIFSPETNQSALNILYLVYDAEGRYEAICGLLNSSIENNLAAIVDSFATITTMRAFEPCPKAVRILMDVTTALADPLSGILTTTSEKAQNCGQLVQLLWAGSWLFLVMIYQLTLVWATMYHLSDLVEFTRDVLDVSHSLLDSFRPTLDFLDNPEVKGPLFGKFLKAFNHVIVWLRLGDLSLLNSCVNLVFKGFDLAKEMGVSVDKEFLTTFVKYGAKAKKFNNKLTEQQREDVLAKASEFDEALVQSVVQEARQQRSATKEQAITRPQPVEKGATYAYQSAKPKQSKQLLLTRFGVVSKEPPVAPAPPKPFKSNNLEAIRNELKNSRAPQKPAAAPAPPRPAGFNSKRAPVVGRSLNALKHKGADSDSSDEDDDGIDTSDLFLDSKKKSKITELDINGNPVTKIAQNKRANQERREEERMRMRLNVNLKPLYSIILKWNYNSDSAYPTEDRDIYQPIKDSYTDVKEYVKLTEPLLMLECWQGIQSSRTTGQELPVQLLVGSRTTCDGFFDVYASIKKADLSTRKIGETDLMVLGYVADKGIEHANEVSQYLKRPGTQTCLAKVRNIKHANSDYCDITLRVYPQGSMMGLLTPKTVIVGMKVMQMITVEREFSSLKGLPYYDLCEEILAGKPSKPVEISDDEAKAMVRQNNVNISQAKAILASAKAEGFSLIQGPPGTGKTKTILGIVGHFLSSTRAENTIRIPTPSSSVSRSATPEETPKGPKVLICAPSNAAVDELVVRLRDGIVDSKGTSLNPKIVRLGRSDAINQAVRDLSLEELIERQLSVRTTEAKIDPGIRSEHTKCIAERDKIREELKRGDLKDDKIIELETKLREINKKRSELGKRLDDQRENASIAYRTREIERRQIQAKILSEAQIICSTLSGSAHDFLASMSMKFDQVIIDEACQCVELSAIIPLRYGCKKCIMVGDPNQLPPTVLSQKAASYNYEESLFVRMQRQHPNSVYLLDVQYRMHPDISKFPSAQFYNSKLTDGSGMLQKNSRPWHNEYPFTPYRFFDIVSRHLQSERTKSFFNYSEAQVALELVQKLMDILPTNQFKGRIGIISPYKEQIRTLRDVFIKKYGSTILAEIDFNTVDGFQGQEKEIIIMSCVRASESGSVGFLSDVRRMNVALTRARTTLWILGNKSSLRRDKVWSRLINDAESRHCMTSAEPGFLKRIEGNPDLGKSKPSKSIAELTTPKVTETKAPDAVVKEASQTAVPKRRAEKDVLLPSDLEPPLKKKPLAVFKQQAGSTNPSLPKKPKVNKSGVYIHNGQQSTNAATAPAKQSVQPALPEGEKELVEQKPPKAVNSGVYAPPAASRGNGNRKKSSDVFIRRRGNSGRPPNSYRP</sequence>
<proteinExistence type="inferred from homology"/>
<dbReference type="CDD" id="cd18042">
    <property type="entry name" value="DEXXQc_SETX"/>
    <property type="match status" value="1"/>
</dbReference>
<dbReference type="SMART" id="SM00066">
    <property type="entry name" value="GAL4"/>
    <property type="match status" value="1"/>
</dbReference>
<dbReference type="GO" id="GO:0000981">
    <property type="term" value="F:DNA-binding transcription factor activity, RNA polymerase II-specific"/>
    <property type="evidence" value="ECO:0007669"/>
    <property type="project" value="InterPro"/>
</dbReference>
<dbReference type="Pfam" id="PF12726">
    <property type="entry name" value="SEN1_N"/>
    <property type="match status" value="1"/>
</dbReference>
<dbReference type="InterPro" id="IPR044340">
    <property type="entry name" value="Helicase_Sen1_1B_dom"/>
</dbReference>
<feature type="region of interest" description="Disordered" evidence="9">
    <location>
        <begin position="1617"/>
        <end position="1640"/>
    </location>
</feature>
<dbReference type="InterPro" id="IPR001138">
    <property type="entry name" value="Zn2Cys6_DnaBD"/>
</dbReference>